<dbReference type="AlphaFoldDB" id="A0A1I6J3U4"/>
<name>A0A1I6J3U4_9FIRM</name>
<evidence type="ECO:0000313" key="3">
    <source>
        <dbReference type="EMBL" id="SFR73597.1"/>
    </source>
</evidence>
<proteinExistence type="predicted"/>
<gene>
    <name evidence="3" type="ORF">SAMN02910262_01148</name>
</gene>
<keyword evidence="2" id="KW-0812">Transmembrane</keyword>
<evidence type="ECO:0000256" key="1">
    <source>
        <dbReference type="SAM" id="MobiDB-lite"/>
    </source>
</evidence>
<feature type="transmembrane region" description="Helical" evidence="2">
    <location>
        <begin position="67"/>
        <end position="91"/>
    </location>
</feature>
<dbReference type="EMBL" id="FOZC01000005">
    <property type="protein sequence ID" value="SFR73597.1"/>
    <property type="molecule type" value="Genomic_DNA"/>
</dbReference>
<accession>A0A1I6J3U4</accession>
<organism evidence="3 4">
    <name type="scientific">[Clostridium] aminophilum</name>
    <dbReference type="NCBI Taxonomy" id="1526"/>
    <lineage>
        <taxon>Bacteria</taxon>
        <taxon>Bacillati</taxon>
        <taxon>Bacillota</taxon>
        <taxon>Clostridia</taxon>
        <taxon>Lachnospirales</taxon>
        <taxon>Lachnospiraceae</taxon>
    </lineage>
</organism>
<keyword evidence="2" id="KW-1133">Transmembrane helix</keyword>
<sequence length="639" mass="74606">MVFVFALCVTEGFVYYYETENLFLRVSLNLQNIIKAFKLDPDIKQVQAVEFLKMHRTDGMDGILLEILTYAYCVAVLLAPFCTMAALFALIRGPYAFLKGMVKSASIKQHRLLVLGSGEDYEEFLNSLSNDCNVTTVMTEAISGDKRISYMERGISAKTGYRDGRDWLKKNRELSQYSGIVLCDENDLIDYEMAQIIVECQNNCLKNDSLDVYVCMNNTEWAEKIEKLRCPDDKSIRFIPVNINEKAANKMLMDYPIYDSRINENRDVHIGIVGFGVFGQNILISALNMAVLSADSKIRVDVYDRSVKNCLDYFLTRFSTEATDIIEHKRSKLYGDEEVNEYILKFPHGKSFRMDGTVEIHFWETDILNVQFKKAFEKCNEDMPFSYVVVTLGKQNDLISLILNIERTLNPRKDSENRDESKGGEPKKEISQDSNNKATIIFVIQDASDLDRKEKAEDIGVSFFGRDKTVFSYEALQNKTLIKNAIRFHGKYNDLSSGRREKVSANEESDVDEKHFTEWEEAWKNINGNYKRQSTLYQSMNQDNRKWIMIKEKQKQKGEEELKEILSKIEHRRWVIYQITHGWRYDEKRDDNKKLHDCICTWEDIKKNKPDTMEYDYIPFKMITDKDLEDFKKERKRRS</sequence>
<feature type="compositionally biased region" description="Basic and acidic residues" evidence="1">
    <location>
        <begin position="412"/>
        <end position="431"/>
    </location>
</feature>
<feature type="region of interest" description="Disordered" evidence="1">
    <location>
        <begin position="412"/>
        <end position="433"/>
    </location>
</feature>
<protein>
    <recommendedName>
        <fullName evidence="5">RyR domain-containing protein</fullName>
    </recommendedName>
</protein>
<dbReference type="Gene3D" id="6.20.350.10">
    <property type="match status" value="1"/>
</dbReference>
<keyword evidence="2" id="KW-0472">Membrane</keyword>
<evidence type="ECO:0008006" key="5">
    <source>
        <dbReference type="Google" id="ProtNLM"/>
    </source>
</evidence>
<evidence type="ECO:0000313" key="4">
    <source>
        <dbReference type="Proteomes" id="UP000214760"/>
    </source>
</evidence>
<reference evidence="3 4" key="1">
    <citation type="submission" date="2016-10" db="EMBL/GenBank/DDBJ databases">
        <authorList>
            <person name="de Groot N.N."/>
        </authorList>
    </citation>
    <scope>NUCLEOTIDE SEQUENCE [LARGE SCALE GENOMIC DNA]</scope>
    <source>
        <strain evidence="3 4">F</strain>
    </source>
</reference>
<evidence type="ECO:0000256" key="2">
    <source>
        <dbReference type="SAM" id="Phobius"/>
    </source>
</evidence>
<dbReference type="Proteomes" id="UP000214760">
    <property type="component" value="Unassembled WGS sequence"/>
</dbReference>